<dbReference type="AlphaFoldDB" id="A0A6G1BMP6"/>
<keyword evidence="2" id="KW-1185">Reference proteome</keyword>
<evidence type="ECO:0000313" key="2">
    <source>
        <dbReference type="Proteomes" id="UP000479710"/>
    </source>
</evidence>
<evidence type="ECO:0000313" key="1">
    <source>
        <dbReference type="EMBL" id="KAF0889044.1"/>
    </source>
</evidence>
<organism evidence="1 2">
    <name type="scientific">Oryza meyeriana var. granulata</name>
    <dbReference type="NCBI Taxonomy" id="110450"/>
    <lineage>
        <taxon>Eukaryota</taxon>
        <taxon>Viridiplantae</taxon>
        <taxon>Streptophyta</taxon>
        <taxon>Embryophyta</taxon>
        <taxon>Tracheophyta</taxon>
        <taxon>Spermatophyta</taxon>
        <taxon>Magnoliopsida</taxon>
        <taxon>Liliopsida</taxon>
        <taxon>Poales</taxon>
        <taxon>Poaceae</taxon>
        <taxon>BOP clade</taxon>
        <taxon>Oryzoideae</taxon>
        <taxon>Oryzeae</taxon>
        <taxon>Oryzinae</taxon>
        <taxon>Oryza</taxon>
        <taxon>Oryza meyeriana</taxon>
    </lineage>
</organism>
<sequence length="65" mass="6850">MTHIAATRMPRSPSAAAGIVNHHRFLRPNAIGSLRDTSRLAPLPFLIAIASAVVSPPLLLQPGTT</sequence>
<name>A0A6G1BMP6_9ORYZ</name>
<proteinExistence type="predicted"/>
<reference evidence="1 2" key="1">
    <citation type="submission" date="2019-11" db="EMBL/GenBank/DDBJ databases">
        <title>Whole genome sequence of Oryza granulata.</title>
        <authorList>
            <person name="Li W."/>
        </authorList>
    </citation>
    <scope>NUCLEOTIDE SEQUENCE [LARGE SCALE GENOMIC DNA]</scope>
    <source>
        <strain evidence="2">cv. Menghai</strain>
        <tissue evidence="1">Leaf</tissue>
    </source>
</reference>
<accession>A0A6G1BMP6</accession>
<protein>
    <submittedName>
        <fullName evidence="1">Uncharacterized protein</fullName>
    </submittedName>
</protein>
<dbReference type="Proteomes" id="UP000479710">
    <property type="component" value="Unassembled WGS sequence"/>
</dbReference>
<gene>
    <name evidence="1" type="ORF">E2562_021100</name>
</gene>
<dbReference type="EMBL" id="SPHZ02000012">
    <property type="protein sequence ID" value="KAF0889044.1"/>
    <property type="molecule type" value="Genomic_DNA"/>
</dbReference>
<comment type="caution">
    <text evidence="1">The sequence shown here is derived from an EMBL/GenBank/DDBJ whole genome shotgun (WGS) entry which is preliminary data.</text>
</comment>